<gene>
    <name evidence="1" type="ORF">SPIL2461_LOCUS23141</name>
</gene>
<dbReference type="AlphaFoldDB" id="A0A812YB15"/>
<dbReference type="Proteomes" id="UP000649617">
    <property type="component" value="Unassembled WGS sequence"/>
</dbReference>
<proteinExistence type="predicted"/>
<dbReference type="OrthoDB" id="405925at2759"/>
<sequence length="904" mass="99502">MVDACLHPRMVGLDERQREMWELVRTAEIIGKLKAANLSVKVLGSGWPDDMAVINAAEMAGRDAAEALAKAEFEAEAESILGNANLTQDAIDHFLIKIEKMADMCGSSEGHGLAEDEASIMHSGNMTLEEARVAKDLADYAEGFCQSEVLDVDFFVGRLADESPECNALVGSSHLMQMHKHLSILDFYAKSVMVLHDEHNKLGHHFGKRLRQDQRPSAKEIQPLLMQAVLDHGGSKPRMARLLYLDRLYYDKVHGFTKDKYCDSNYRLRNEQPQHWISQSKEIQNYVDCICVKQQPSLLCDAQHAEPLARLQPKVAREMEEAGRKLNSLVQADKGIGLGPCQNPDGTPAPWSCSLCVNGDNCIVYDGKSYSAVPDLFGRIKQLMDKSASCVKGYCTPCKGIKPGDPLQFRLDIGADVPQCGSTADVLATFNLFAELKLCIGGVLGEAADKMGWSLCETLGKVAYYPFINKLHFSINLPIPLPPPIGVRASIGVNLNLGDLSSTVDNHCAAMGPSAQFVCLQQFYAARGVTGVDFKVEVLLGVSIPFVGTVGKWFKVLGFEFYEHDNSREIAMNKAGVTIEYIGPSPWRSTCGRTFSGVNCEPWAGDQNNRANDDCRYCGDDFTIYRPDPHNPRSLCIQRDDHHGGWGMNLELACPVDNNNLKIIVPIGSSDVNTKCAMPSEPVNCRSDAGDSGVRLGFDFNSDRFNVYQSGHRWCARRTDHHGGWGMDLRLECDPTGQPFGFDVKNIHMGSSDANLKCILVTHSMTCDAHTADAAFRTNDDCRGCGDAFYVSVDSSWGYVCAKRTDFHGGWGLNLWFNCYSDADNVRHRQDVHVGSSHHNTKCVWVTSGTISCAAYAANSGYRRNNDPWGDSFEVTTSGGNVCVRRTDHGGGWGLDLQISCLIV</sequence>
<keyword evidence="2" id="KW-1185">Reference proteome</keyword>
<accession>A0A812YB15</accession>
<reference evidence="1" key="1">
    <citation type="submission" date="2021-02" db="EMBL/GenBank/DDBJ databases">
        <authorList>
            <person name="Dougan E. K."/>
            <person name="Rhodes N."/>
            <person name="Thang M."/>
            <person name="Chan C."/>
        </authorList>
    </citation>
    <scope>NUCLEOTIDE SEQUENCE</scope>
</reference>
<protein>
    <submittedName>
        <fullName evidence="1">Uncharacterized protein</fullName>
    </submittedName>
</protein>
<evidence type="ECO:0000313" key="1">
    <source>
        <dbReference type="EMBL" id="CAE7779665.1"/>
    </source>
</evidence>
<name>A0A812YB15_SYMPI</name>
<comment type="caution">
    <text evidence="1">The sequence shown here is derived from an EMBL/GenBank/DDBJ whole genome shotgun (WGS) entry which is preliminary data.</text>
</comment>
<evidence type="ECO:0000313" key="2">
    <source>
        <dbReference type="Proteomes" id="UP000649617"/>
    </source>
</evidence>
<organism evidence="1 2">
    <name type="scientific">Symbiodinium pilosum</name>
    <name type="common">Dinoflagellate</name>
    <dbReference type="NCBI Taxonomy" id="2952"/>
    <lineage>
        <taxon>Eukaryota</taxon>
        <taxon>Sar</taxon>
        <taxon>Alveolata</taxon>
        <taxon>Dinophyceae</taxon>
        <taxon>Suessiales</taxon>
        <taxon>Symbiodiniaceae</taxon>
        <taxon>Symbiodinium</taxon>
    </lineage>
</organism>
<dbReference type="EMBL" id="CAJNIZ010047989">
    <property type="protein sequence ID" value="CAE7779665.1"/>
    <property type="molecule type" value="Genomic_DNA"/>
</dbReference>